<dbReference type="SUPFAM" id="SSF68906">
    <property type="entry name" value="SAP domain"/>
    <property type="match status" value="1"/>
</dbReference>
<dbReference type="GO" id="GO:0005634">
    <property type="term" value="C:nucleus"/>
    <property type="evidence" value="ECO:0007669"/>
    <property type="project" value="TreeGrafter"/>
</dbReference>
<dbReference type="Gene3D" id="1.10.720.30">
    <property type="entry name" value="SAP domain"/>
    <property type="match status" value="1"/>
</dbReference>
<dbReference type="Pfam" id="PF18592">
    <property type="entry name" value="Tho1_MOS11_C"/>
    <property type="match status" value="1"/>
</dbReference>
<protein>
    <recommendedName>
        <fullName evidence="4">SAP domain-containing protein</fullName>
    </recommendedName>
</protein>
<evidence type="ECO:0000259" key="4">
    <source>
        <dbReference type="PROSITE" id="PS50800"/>
    </source>
</evidence>
<evidence type="ECO:0000256" key="3">
    <source>
        <dbReference type="SAM" id="MobiDB-lite"/>
    </source>
</evidence>
<dbReference type="InterPro" id="IPR036361">
    <property type="entry name" value="SAP_dom_sf"/>
</dbReference>
<dbReference type="SMART" id="SM00513">
    <property type="entry name" value="SAP"/>
    <property type="match status" value="1"/>
</dbReference>
<dbReference type="OrthoDB" id="445357at2759"/>
<accession>A0A139I183</accession>
<dbReference type="InterPro" id="IPR052240">
    <property type="entry name" value="SAP_domain_ribonucleoprotein"/>
</dbReference>
<proteinExistence type="inferred from homology"/>
<evidence type="ECO:0000313" key="5">
    <source>
        <dbReference type="EMBL" id="KXT08383.1"/>
    </source>
</evidence>
<dbReference type="InterPro" id="IPR040746">
    <property type="entry name" value="THO1_MOS11_C"/>
</dbReference>
<dbReference type="Pfam" id="PF02037">
    <property type="entry name" value="SAP"/>
    <property type="match status" value="1"/>
</dbReference>
<keyword evidence="6" id="KW-1185">Reference proteome</keyword>
<comment type="similarity">
    <text evidence="2">Belongs to the SAP domain-containing ribonucleoprotein family.</text>
</comment>
<keyword evidence="1" id="KW-0597">Phosphoprotein</keyword>
<dbReference type="PANTHER" id="PTHR46551:SF1">
    <property type="entry name" value="SAP DOMAIN-CONTAINING RIBONUCLEOPROTEIN"/>
    <property type="match status" value="1"/>
</dbReference>
<comment type="caution">
    <text evidence="5">The sequence shown here is derived from an EMBL/GenBank/DDBJ whole genome shotgun (WGS) entry which is preliminary data.</text>
</comment>
<dbReference type="GO" id="GO:0016973">
    <property type="term" value="P:poly(A)+ mRNA export from nucleus"/>
    <property type="evidence" value="ECO:0007669"/>
    <property type="project" value="TreeGrafter"/>
</dbReference>
<dbReference type="PANTHER" id="PTHR46551">
    <property type="entry name" value="SAP DOMAIN-CONTAINING RIBONUCLEOPROTEIN"/>
    <property type="match status" value="1"/>
</dbReference>
<feature type="compositionally biased region" description="Basic and acidic residues" evidence="3">
    <location>
        <begin position="230"/>
        <end position="241"/>
    </location>
</feature>
<evidence type="ECO:0000256" key="1">
    <source>
        <dbReference type="ARBA" id="ARBA00022553"/>
    </source>
</evidence>
<dbReference type="STRING" id="113226.A0A139I183"/>
<evidence type="ECO:0000256" key="2">
    <source>
        <dbReference type="ARBA" id="ARBA00046328"/>
    </source>
</evidence>
<gene>
    <name evidence="5" type="ORF">AC579_3182</name>
</gene>
<feature type="compositionally biased region" description="Basic and acidic residues" evidence="3">
    <location>
        <begin position="251"/>
        <end position="261"/>
    </location>
</feature>
<reference evidence="5 6" key="1">
    <citation type="submission" date="2015-07" db="EMBL/GenBank/DDBJ databases">
        <title>Comparative genomics of the Sigatoka disease complex on banana suggests a link between parallel evolutionary changes in Pseudocercospora fijiensis and Pseudocercospora eumusae and increased virulence on the banana host.</title>
        <authorList>
            <person name="Chang T.-C."/>
            <person name="Salvucci A."/>
            <person name="Crous P.W."/>
            <person name="Stergiopoulos I."/>
        </authorList>
    </citation>
    <scope>NUCLEOTIDE SEQUENCE [LARGE SCALE GENOMIC DNA]</scope>
    <source>
        <strain evidence="5 6">CBS 116634</strain>
    </source>
</reference>
<feature type="domain" description="SAP" evidence="4">
    <location>
        <begin position="4"/>
        <end position="38"/>
    </location>
</feature>
<dbReference type="PROSITE" id="PS50800">
    <property type="entry name" value="SAP"/>
    <property type="match status" value="1"/>
</dbReference>
<feature type="region of interest" description="Disordered" evidence="3">
    <location>
        <begin position="183"/>
        <end position="267"/>
    </location>
</feature>
<name>A0A139I183_9PEZI</name>
<dbReference type="InterPro" id="IPR003034">
    <property type="entry name" value="SAP_dom"/>
</dbReference>
<evidence type="ECO:0000313" key="6">
    <source>
        <dbReference type="Proteomes" id="UP000073492"/>
    </source>
</evidence>
<sequence length="267" mass="28615">MADYAKKKNDELAALCKERGLAHTGKKADLVKRLEDYDAKQTATATATAPAAAAKAAANEDEIDWDDEPATEAAKAATTEPAVIAIAAGGQGEVSNPQVVPSQEVAIDPAQTDDLKVVAASADASSMEAEKEAKNAENAKYSAKLAERTLQEEIEKRKARARRFGMPEDSDEIKALERKLRFGDTALPGDLNRALQDKKREKRGRAAAVEADDGGVRKRSRGRPGPTKKGSVEKPKSEKKANGGFPDWMSEADRQKAEARKAKFAAA</sequence>
<dbReference type="Proteomes" id="UP000073492">
    <property type="component" value="Unassembled WGS sequence"/>
</dbReference>
<dbReference type="AlphaFoldDB" id="A0A139I183"/>
<dbReference type="EMBL" id="LFZO01000454">
    <property type="protein sequence ID" value="KXT08383.1"/>
    <property type="molecule type" value="Genomic_DNA"/>
</dbReference>
<organism evidence="5 6">
    <name type="scientific">Pseudocercospora musae</name>
    <dbReference type="NCBI Taxonomy" id="113226"/>
    <lineage>
        <taxon>Eukaryota</taxon>
        <taxon>Fungi</taxon>
        <taxon>Dikarya</taxon>
        <taxon>Ascomycota</taxon>
        <taxon>Pezizomycotina</taxon>
        <taxon>Dothideomycetes</taxon>
        <taxon>Dothideomycetidae</taxon>
        <taxon>Mycosphaerellales</taxon>
        <taxon>Mycosphaerellaceae</taxon>
        <taxon>Pseudocercospora</taxon>
    </lineage>
</organism>